<dbReference type="SUPFAM" id="SSF51126">
    <property type="entry name" value="Pectin lyase-like"/>
    <property type="match status" value="2"/>
</dbReference>
<feature type="domain" description="Rhamnogalacturonase A/B/Epimerase-like pectate lyase" evidence="3">
    <location>
        <begin position="454"/>
        <end position="507"/>
    </location>
</feature>
<dbReference type="Pfam" id="PF12708">
    <property type="entry name" value="Pect-lyase_RHGA_epim"/>
    <property type="match status" value="2"/>
</dbReference>
<proteinExistence type="predicted"/>
<feature type="chain" id="PRO_5034471042" evidence="2">
    <location>
        <begin position="33"/>
        <end position="1796"/>
    </location>
</feature>
<feature type="region of interest" description="Disordered" evidence="1">
    <location>
        <begin position="1168"/>
        <end position="1289"/>
    </location>
</feature>
<evidence type="ECO:0000256" key="1">
    <source>
        <dbReference type="SAM" id="MobiDB-lite"/>
    </source>
</evidence>
<feature type="compositionally biased region" description="Low complexity" evidence="1">
    <location>
        <begin position="1207"/>
        <end position="1232"/>
    </location>
</feature>
<feature type="compositionally biased region" description="Acidic residues" evidence="1">
    <location>
        <begin position="1243"/>
        <end position="1258"/>
    </location>
</feature>
<dbReference type="EMBL" id="JACAZH010000003">
    <property type="protein sequence ID" value="KAF7372867.1"/>
    <property type="molecule type" value="Genomic_DNA"/>
</dbReference>
<dbReference type="OrthoDB" id="1046782at2759"/>
<comment type="caution">
    <text evidence="4">The sequence shown here is derived from an EMBL/GenBank/DDBJ whole genome shotgun (WGS) entry which is preliminary data.</text>
</comment>
<evidence type="ECO:0000313" key="4">
    <source>
        <dbReference type="EMBL" id="KAF7372867.1"/>
    </source>
</evidence>
<feature type="region of interest" description="Disordered" evidence="1">
    <location>
        <begin position="814"/>
        <end position="835"/>
    </location>
</feature>
<name>A0A8H7DH18_9AGAR</name>
<dbReference type="Gene3D" id="2.160.20.10">
    <property type="entry name" value="Single-stranded right-handed beta-helix, Pectin lyase-like"/>
    <property type="match status" value="2"/>
</dbReference>
<keyword evidence="5" id="KW-1185">Reference proteome</keyword>
<dbReference type="CDD" id="cd23668">
    <property type="entry name" value="GH55_beta13glucanase-like"/>
    <property type="match status" value="1"/>
</dbReference>
<dbReference type="InterPro" id="IPR012334">
    <property type="entry name" value="Pectin_lyas_fold"/>
</dbReference>
<evidence type="ECO:0000259" key="3">
    <source>
        <dbReference type="Pfam" id="PF12708"/>
    </source>
</evidence>
<feature type="region of interest" description="Disordered" evidence="1">
    <location>
        <begin position="1114"/>
        <end position="1136"/>
    </location>
</feature>
<feature type="compositionally biased region" description="Gly residues" evidence="1">
    <location>
        <begin position="814"/>
        <end position="832"/>
    </location>
</feature>
<dbReference type="FunFam" id="2.160.20.10:FF:000049">
    <property type="entry name" value="Putative exo-beta-1,3-glucanase"/>
    <property type="match status" value="1"/>
</dbReference>
<keyword evidence="2" id="KW-0732">Signal</keyword>
<evidence type="ECO:0000313" key="5">
    <source>
        <dbReference type="Proteomes" id="UP000623467"/>
    </source>
</evidence>
<dbReference type="InterPro" id="IPR011050">
    <property type="entry name" value="Pectin_lyase_fold/virulence"/>
</dbReference>
<dbReference type="Proteomes" id="UP000623467">
    <property type="component" value="Unassembled WGS sequence"/>
</dbReference>
<feature type="compositionally biased region" description="Low complexity" evidence="1">
    <location>
        <begin position="1115"/>
        <end position="1126"/>
    </location>
</feature>
<dbReference type="InterPro" id="IPR024535">
    <property type="entry name" value="RHGA/B-epi-like_pectate_lyase"/>
</dbReference>
<sequence>MGHHSSGYPEMLKPTFLACFGALIYLPSFAAAGCGGVTGNASSTDPYWMNDAALTSASKSAYQDDYKVFRNVKNDYHAVGDGIADDTDAINNAISEGNRCGERCNSSTITPAIVFFPPGTYRVTKPIIPFYFTSLVGDYNQKPTLVADAGFVGTAVIGESSYADPYSSGGPNADGAGVNWWTNQNNFFRSVRNFVIDVSAMPSDQFGTGIHWQVGQTNHRNNQGHFIDQYRLQDVQCDWHQTSRALLSSYSLFMENGSGGFMSDLTFDGGAFGMWISNQQFTIRNVKITNAVSAIYQWWDWGFTWQNIQISNCQVGFDLRTGGLTLGTQTAAGVLIVDSQISATGIGIRMSSSQPSSLGGSVVLDNVGFSDISTANIQDSSGTVVAANAGMGLEWFQGNVYTGTSKQYLRGSYTPYGSRSEALTDSSGAYVTKSRPQYGGYQPSQFATLMTSGLGAMGDGVSDDTLAINNFLSTYSGCSILLFETGTYLVTDTIFVPAGTQMVGAMYAVIMGAGPNFADPNNPRPVIQVGKPGDVGVVEMSDFVISTMGGSAGAIGIEWNVEATSQGAAGMWDVHVRLGGAAGTNITAENCAPLSGNEADCTSAFLGLHITETSSGYFENVWVWNADHDLDDPNQSQINSYSGRGVLIESINGPVWLVGTASEHHVIYQYAFNNAENIYAGLIQTETPYFQPTPSYPSPFSTNLTYGDPSEAGLYAWGLVITNSVNVFVYGAGLYSFFQSYDSSCVPNRNCQESMVLIDEESAAVYLYQLTTAGSTNMISYPGNVSVALQADNIDGFASTISLWVAVADGGSSGSNPGGGGTNSSNPGGGSTPGNFTFMTWNPNPYPSPGAVSETFVVAGDSATATIVIPIPTTSTVITANGQFISLAPGGTPVSALLPSSVSELNAITPTWSFNIVPPTAGPITFTAPISGSDTFSTVIPSPSNGVVTTVTGPEGEVWSLSGGANGPSIVGTLPTDVGILGGTTPTAVTPMGWLGPWTNPVFPFSTTTGQPVQSNTFIPWNPNPVPPSGAVSETFVCSGTTTSFPLPTGTTTISAGGATITLDKGGIPILELLDPGCSEVGGIVPTWSQDIIPPSGASIITFTGPLTSTPTWISSVPVPSHSDSPGNNVNGPPGDKNRCNSNNFWSLLFNLVIDPCLPLDVGIVGGTTPRWKGPWTAPISRPTPTPTTDNSQTGTNTDTDTDTRTTDTMSTTMSQSTSTSQSSSSSGSSSSPCPTAPIDLTLPDEAENADWNDDGTDPDQRRRAAQINSRTVPKVRTAQHSPSTNTPMRLGRALLENTAKSLRTLSTLLRQKTPSLSRPTIRYLKPVSVVDTTHNEDQINAHHLFRRFPPRQINIPTCSLSVSNNESVSLGAGSYARLDPNGPANSVTLVPLQVNGPPQGGQSVNQEHVFELGYISQFYDQSLRNFVDCAWVETNLINYVRADGSTMGLGLVRAIDVTANMVWVDKPLNQAKSNVVNQNSANANNPPQKANMDDITKFNTWNAASDQINRVEFFLRNLAAIGQYFGGSSQIFNATALSVQNLLSEITPSSVPKNDASLPLLFNQWLTNLINTYPNGCTSRGTNAWNYYQAKMQAMATKTGQPIPNCFHLIRGRVYNPSTFTPALLLPPAPVSPRCNVPGTKGYIFYQEAIVNGQLPIIGYLQYGPTSELHSTLRDLISNRKDRYAVGSGASISGQHLQGSAISRTSYPSCAGSYVFDDVPAGTAGYSTAEISFDCGNDVGGKDIDGLIFVMDGQDLPALSTTEANTLCVNEYVAMNQGSSLLAISQLGFNVAAEQ</sequence>
<organism evidence="4 5">
    <name type="scientific">Mycena sanguinolenta</name>
    <dbReference type="NCBI Taxonomy" id="230812"/>
    <lineage>
        <taxon>Eukaryota</taxon>
        <taxon>Fungi</taxon>
        <taxon>Dikarya</taxon>
        <taxon>Basidiomycota</taxon>
        <taxon>Agaricomycotina</taxon>
        <taxon>Agaricomycetes</taxon>
        <taxon>Agaricomycetidae</taxon>
        <taxon>Agaricales</taxon>
        <taxon>Marasmiineae</taxon>
        <taxon>Mycenaceae</taxon>
        <taxon>Mycena</taxon>
    </lineage>
</organism>
<feature type="compositionally biased region" description="Low complexity" evidence="1">
    <location>
        <begin position="1187"/>
        <end position="1199"/>
    </location>
</feature>
<feature type="domain" description="Rhamnogalacturonase A/B/Epimerase-like pectate lyase" evidence="3">
    <location>
        <begin position="69"/>
        <end position="318"/>
    </location>
</feature>
<feature type="signal peptide" evidence="2">
    <location>
        <begin position="1"/>
        <end position="32"/>
    </location>
</feature>
<gene>
    <name evidence="4" type="ORF">MSAN_00492800</name>
</gene>
<evidence type="ECO:0000256" key="2">
    <source>
        <dbReference type="SAM" id="SignalP"/>
    </source>
</evidence>
<reference evidence="4" key="1">
    <citation type="submission" date="2020-05" db="EMBL/GenBank/DDBJ databases">
        <title>Mycena genomes resolve the evolution of fungal bioluminescence.</title>
        <authorList>
            <person name="Tsai I.J."/>
        </authorList>
    </citation>
    <scope>NUCLEOTIDE SEQUENCE</scope>
    <source>
        <strain evidence="4">160909Yilan</strain>
    </source>
</reference>
<feature type="compositionally biased region" description="Polar residues" evidence="1">
    <location>
        <begin position="1279"/>
        <end position="1288"/>
    </location>
</feature>
<accession>A0A8H7DH18</accession>
<protein>
    <submittedName>
        <fullName evidence="4">Glucan 1,3-beta-glucosidase</fullName>
    </submittedName>
</protein>